<protein>
    <submittedName>
        <fullName evidence="3">Uncharacterized protein</fullName>
    </submittedName>
</protein>
<dbReference type="VEuPathDB" id="FungiDB:SDRG_02732"/>
<keyword evidence="2" id="KW-0812">Transmembrane</keyword>
<dbReference type="EMBL" id="JH767137">
    <property type="protein sequence ID" value="EQC40077.1"/>
    <property type="molecule type" value="Genomic_DNA"/>
</dbReference>
<feature type="transmembrane region" description="Helical" evidence="2">
    <location>
        <begin position="179"/>
        <end position="197"/>
    </location>
</feature>
<feature type="transmembrane region" description="Helical" evidence="2">
    <location>
        <begin position="283"/>
        <end position="305"/>
    </location>
</feature>
<evidence type="ECO:0000313" key="3">
    <source>
        <dbReference type="EMBL" id="EQC40077.1"/>
    </source>
</evidence>
<evidence type="ECO:0000313" key="4">
    <source>
        <dbReference type="Proteomes" id="UP000030762"/>
    </source>
</evidence>
<dbReference type="InParanoid" id="T0SBF1"/>
<evidence type="ECO:0000256" key="2">
    <source>
        <dbReference type="SAM" id="Phobius"/>
    </source>
</evidence>
<accession>T0SBF1</accession>
<feature type="region of interest" description="Disordered" evidence="1">
    <location>
        <begin position="794"/>
        <end position="819"/>
    </location>
</feature>
<dbReference type="AlphaFoldDB" id="T0SBF1"/>
<gene>
    <name evidence="3" type="ORF">SDRG_02732</name>
</gene>
<feature type="transmembrane region" description="Helical" evidence="2">
    <location>
        <begin position="359"/>
        <end position="377"/>
    </location>
</feature>
<feature type="transmembrane region" description="Helical" evidence="2">
    <location>
        <begin position="138"/>
        <end position="158"/>
    </location>
</feature>
<dbReference type="RefSeq" id="XP_008606551.1">
    <property type="nucleotide sequence ID" value="XM_008608329.1"/>
</dbReference>
<feature type="transmembrane region" description="Helical" evidence="2">
    <location>
        <begin position="217"/>
        <end position="238"/>
    </location>
</feature>
<proteinExistence type="predicted"/>
<name>T0SBF1_SAPDV</name>
<evidence type="ECO:0000256" key="1">
    <source>
        <dbReference type="SAM" id="MobiDB-lite"/>
    </source>
</evidence>
<organism evidence="3 4">
    <name type="scientific">Saprolegnia diclina (strain VS20)</name>
    <dbReference type="NCBI Taxonomy" id="1156394"/>
    <lineage>
        <taxon>Eukaryota</taxon>
        <taxon>Sar</taxon>
        <taxon>Stramenopiles</taxon>
        <taxon>Oomycota</taxon>
        <taxon>Saprolegniomycetes</taxon>
        <taxon>Saprolegniales</taxon>
        <taxon>Saprolegniaceae</taxon>
        <taxon>Saprolegnia</taxon>
    </lineage>
</organism>
<feature type="transmembrane region" description="Helical" evidence="2">
    <location>
        <begin position="40"/>
        <end position="60"/>
    </location>
</feature>
<keyword evidence="4" id="KW-1185">Reference proteome</keyword>
<feature type="transmembrane region" description="Helical" evidence="2">
    <location>
        <begin position="326"/>
        <end position="347"/>
    </location>
</feature>
<reference evidence="3 4" key="1">
    <citation type="submission" date="2012-04" db="EMBL/GenBank/DDBJ databases">
        <title>The Genome Sequence of Saprolegnia declina VS20.</title>
        <authorList>
            <consortium name="The Broad Institute Genome Sequencing Platform"/>
            <person name="Russ C."/>
            <person name="Nusbaum C."/>
            <person name="Tyler B."/>
            <person name="van West P."/>
            <person name="Dieguez-Uribeondo J."/>
            <person name="de Bruijn I."/>
            <person name="Tripathy S."/>
            <person name="Jiang R."/>
            <person name="Young S.K."/>
            <person name="Zeng Q."/>
            <person name="Gargeya S."/>
            <person name="Fitzgerald M."/>
            <person name="Haas B."/>
            <person name="Abouelleil A."/>
            <person name="Alvarado L."/>
            <person name="Arachchi H.M."/>
            <person name="Berlin A."/>
            <person name="Chapman S.B."/>
            <person name="Goldberg J."/>
            <person name="Griggs A."/>
            <person name="Gujja S."/>
            <person name="Hansen M."/>
            <person name="Howarth C."/>
            <person name="Imamovic A."/>
            <person name="Larimer J."/>
            <person name="McCowen C."/>
            <person name="Montmayeur A."/>
            <person name="Murphy C."/>
            <person name="Neiman D."/>
            <person name="Pearson M."/>
            <person name="Priest M."/>
            <person name="Roberts A."/>
            <person name="Saif S."/>
            <person name="Shea T."/>
            <person name="Sisk P."/>
            <person name="Sykes S."/>
            <person name="Wortman J."/>
            <person name="Nusbaum C."/>
            <person name="Birren B."/>
        </authorList>
    </citation>
    <scope>NUCLEOTIDE SEQUENCE [LARGE SCALE GENOMIC DNA]</scope>
    <source>
        <strain evidence="3 4">VS20</strain>
    </source>
</reference>
<dbReference type="Proteomes" id="UP000030762">
    <property type="component" value="Unassembled WGS sequence"/>
</dbReference>
<keyword evidence="2" id="KW-1133">Transmembrane helix</keyword>
<dbReference type="GeneID" id="19943459"/>
<sequence>MNATPCACSRSTAAGFSTTVCCAALIRSSAWSCCGQAYYHYIAPSLLWAVFLGLTIYAQLRHDLFRDFGRSAHELHDIQTQALGVVVARRKRVIFGKPVHDPRRGLMLGAMWVELGGFSYCPLQLLQYQLWAGSQIGHLNGDLQVALFTVLICLLLLSSLPSQGEHHRWDRPLKVSRSFLFDFGFMTFVFTTLNVAGCTNGVDDVRLGSSLTCASPLTYWIVLPLGIAVFGWLYYSTLLYKKQLASDVYAVSFRFQPSFDAIMAVTRTLGGLSLFTVEKCLLVLDAWCVSVVLSLLYLVYFGALLRHNYKCQPCLGVGYFPNNLRAVSFATSCYTAIVLLLVSLIQLYRHHEGADTPEWTLVLLALGAYPGVVIFIWRWNGRRARMFQVPNVPLLDGLAHETDRVRAIAAVSVTLEIGTRDPATLKAIILALDATLRRHDMVVAPAYACQALWFLWQSHFDLVDSISESTSDPIVPSGAWARLLGQVASRGSILNASGRLQVAHTQSRRRLSTIRLGSVSSSVLIELVEKSLDVTPAFPGASPNRITADLDVFACFEHVLAKLADLTWSASRDARFLASKVLHEMYQANVVRLGARTFFRMAVALTTVPLHAKAYAAAKTLAKLSRSHSDGWIAWLVADDAHTLGTLVDALRLHVDDVDFLQELLPFLLRVLRTLLTLGMKGPNPTTYISKSVAATLLELHFAPLPTEIAILVDDVLFALLQVWDSRKPSANTGRRSSKARILPGMSGGRRLSRARILPGSSIGRSSEVVHAPLLSAAQLQSLYDRNGMRTSVNGGRTLHHKPSSAWIAGKSDDTSSKN</sequence>
<keyword evidence="2" id="KW-0472">Membrane</keyword>